<name>A0A0V0JA05_SCHSO</name>
<accession>A0A0V0JA05</accession>
<dbReference type="AlphaFoldDB" id="A0A0V0JA05"/>
<sequence length="292" mass="31619">MAFPEAKQTMIPKNEIGALEFLEKFPMYDGRETLIAIWDTGVDPTARGLQVTSDGKPKIIDFIDASGSGDVRMLTTFRITPTERQITTLTGRTVTIPDHWNTKDGIIRVGVKPACELFPSQLMDRVSEETKARCWDPHMKRTSVRVKEALTNHQQGLTVHCATGEKAVSRATETVFATPTGGGSALASALRNCDSRASQYTMYSASSEGLQTPSAACSRSTSPDAAATAVSMLPPEAQPVHTLRDANEGSEVMNVLKDDTTTADKTSTIPKKLLLGGTSDWLESVSVGLHRY</sequence>
<dbReference type="GO" id="GO:0006508">
    <property type="term" value="P:proteolysis"/>
    <property type="evidence" value="ECO:0007669"/>
    <property type="project" value="InterPro"/>
</dbReference>
<dbReference type="SUPFAM" id="SSF52743">
    <property type="entry name" value="Subtilisin-like"/>
    <property type="match status" value="1"/>
</dbReference>
<proteinExistence type="predicted"/>
<dbReference type="InterPro" id="IPR036852">
    <property type="entry name" value="Peptidase_S8/S53_dom_sf"/>
</dbReference>
<reference evidence="1" key="1">
    <citation type="submission" date="2016-01" db="EMBL/GenBank/DDBJ databases">
        <title>Reference transcriptome for the parasite Schistocephalus solidus: insights into the molecular evolution of parasitism.</title>
        <authorList>
            <person name="Hebert F.O."/>
            <person name="Grambauer S."/>
            <person name="Barber I."/>
            <person name="Landry C.R."/>
            <person name="Aubin-Horth N."/>
        </authorList>
    </citation>
    <scope>NUCLEOTIDE SEQUENCE</scope>
</reference>
<evidence type="ECO:0000313" key="1">
    <source>
        <dbReference type="EMBL" id="JAP62425.1"/>
    </source>
</evidence>
<protein>
    <recommendedName>
        <fullName evidence="2">Peptidase_S8 domain-containing protein</fullName>
    </recommendedName>
</protein>
<gene>
    <name evidence="1" type="ORF">TR165192</name>
</gene>
<dbReference type="EMBL" id="GEEE01000800">
    <property type="protein sequence ID" value="JAP62425.1"/>
    <property type="molecule type" value="Transcribed_RNA"/>
</dbReference>
<organism evidence="1">
    <name type="scientific">Schistocephalus solidus</name>
    <name type="common">Tapeworm</name>
    <dbReference type="NCBI Taxonomy" id="70667"/>
    <lineage>
        <taxon>Eukaryota</taxon>
        <taxon>Metazoa</taxon>
        <taxon>Spiralia</taxon>
        <taxon>Lophotrochozoa</taxon>
        <taxon>Platyhelminthes</taxon>
        <taxon>Cestoda</taxon>
        <taxon>Eucestoda</taxon>
        <taxon>Diphyllobothriidea</taxon>
        <taxon>Diphyllobothriidae</taxon>
        <taxon>Schistocephalus</taxon>
    </lineage>
</organism>
<dbReference type="GO" id="GO:0004252">
    <property type="term" value="F:serine-type endopeptidase activity"/>
    <property type="evidence" value="ECO:0007669"/>
    <property type="project" value="InterPro"/>
</dbReference>
<evidence type="ECO:0008006" key="2">
    <source>
        <dbReference type="Google" id="ProtNLM"/>
    </source>
</evidence>
<dbReference type="Gene3D" id="3.40.50.200">
    <property type="entry name" value="Peptidase S8/S53 domain"/>
    <property type="match status" value="1"/>
</dbReference>